<dbReference type="EMBL" id="JARXNK020000105">
    <property type="protein sequence ID" value="MEL0553753.1"/>
    <property type="molecule type" value="Genomic_DNA"/>
</dbReference>
<dbReference type="Proteomes" id="UP001312893">
    <property type="component" value="Unassembled WGS sequence"/>
</dbReference>
<organism evidence="1 2">
    <name type="scientific">Raoultella lignicola</name>
    <dbReference type="NCBI Taxonomy" id="3040939"/>
    <lineage>
        <taxon>Bacteria</taxon>
        <taxon>Pseudomonadati</taxon>
        <taxon>Pseudomonadota</taxon>
        <taxon>Gammaproteobacteria</taxon>
        <taxon>Enterobacterales</taxon>
        <taxon>Enterobacteriaceae</taxon>
        <taxon>Klebsiella/Raoultella group</taxon>
        <taxon>Raoultella</taxon>
    </lineage>
</organism>
<comment type="caution">
    <text evidence="1">The sequence shown here is derived from an EMBL/GenBank/DDBJ whole genome shotgun (WGS) entry which is preliminary data.</text>
</comment>
<accession>A0ABU9FBJ9</accession>
<name>A0ABU9FBJ9_9ENTR</name>
<keyword evidence="2" id="KW-1185">Reference proteome</keyword>
<dbReference type="RefSeq" id="WP_331851478.1">
    <property type="nucleotide sequence ID" value="NZ_JARXNK020000105.1"/>
</dbReference>
<sequence length="878" mass="89104">MASQVLLTQKEAAAIQYAVLGKDTYTGATVFDAVAGGFRTGTLTQEDYVTNLLASPAGQTLYSGKSDLDILKIIYTTLYGSTPDDSILQSSINSNGLGGAIYSAIDNLLSYNGFDNTTLISQTNLDNTLDAVMYKDYGSASWAQWSVALSTKELAAAAYLTLANRSTDMSGLGYYTNYLLQSNNSYESLLKLLLNSTEFKNKGASLTGNDFIKYVYHGVYGVDPDASKIAAYQALGSDKVAITQAILNELRTSSSVDSAVVTSQHAFEYEIGSSLLYKTGAILTATAGGGNATGTVNTNSSHQLTNAETAVLTNVMLSANAATSVNLKFADHLADLSIGGASAATINLSDNGVNPGVNVTVNNGSVILNASSGADKVLLTTDAVVASATGQFNLGAGNDSLKWLGNGVSNGANTVSTNITANGGLGIDTISANLLTKNIAVSAPGLTRTVNISTNASQFTNFEKVDLAGYIGKATLTGSTTGATAPANHTFDFGILTGNASNESGLTGTLGTTVNQPATSTIGSQGFVLSGLADQVSVINAAGGSSAQLEVTGNATAASSVGITFLANATDHFNVNFTATSNSDVNAGALSLTSSSTVLGGNVALGTVNIGSGGTGGFDNILSLTGSNAQVQTINVTGDHALNLTVGTGYSNMHTIDASGNTGGLDLNANVGGTGDGIITQLLKILPLSGATVPIVNTLLGLLGLNSGYHMDVEGTSANDSFNVLGNTLVSGGSGENLYQLKSSTVNSGVTISDFSSTKDTIFDATSGLTISDNTAGNAISDYGTRATDVVDALLGTLVGGITGGVVALLGQILGIGGNGSLTNKVGVASVVWSGQSDTASSYLIIDNNNNHNLDSADSVVYLSGQNHQQLVDTLHYA</sequence>
<evidence type="ECO:0000313" key="2">
    <source>
        <dbReference type="Proteomes" id="UP001312893"/>
    </source>
</evidence>
<gene>
    <name evidence="1" type="ORF">QFI96_018865</name>
</gene>
<protein>
    <submittedName>
        <fullName evidence="1">DUF4214 domain-containing protein</fullName>
    </submittedName>
</protein>
<evidence type="ECO:0000313" key="1">
    <source>
        <dbReference type="EMBL" id="MEL0553753.1"/>
    </source>
</evidence>
<proteinExistence type="predicted"/>
<reference evidence="1 2" key="1">
    <citation type="submission" date="2024-04" db="EMBL/GenBank/DDBJ databases">
        <title>Two novel Raoultella species associated with bleeding cankers of broadleaf hosts, Raoultella scottia sp. nov. and Raoultella lignicola sp. nov.</title>
        <authorList>
            <person name="Brady C.L."/>
        </authorList>
    </citation>
    <scope>NUCLEOTIDE SEQUENCE [LARGE SCALE GENOMIC DNA]</scope>
    <source>
        <strain evidence="1 2">TW_WC1a.1</strain>
    </source>
</reference>